<dbReference type="InterPro" id="IPR000412">
    <property type="entry name" value="ABC_2_transport"/>
</dbReference>
<keyword evidence="9" id="KW-0625">Polysaccharide transport</keyword>
<dbReference type="AlphaFoldDB" id="A0A1K1LDI6"/>
<sequence>MNGPFTNTVTVWQALFLREALDRFFGSRAAWSWLIIEPAMHIGFMSAVWGMMRRNSMGGIDVSMWIILGMLSFFLFRRTAVQTLHALDCNKAFFAFRQVRPFDVALMRASVEAFSMFFISLFILGAAALMGLDVLPDDPLTALLALAGLWLFGLGYGLVTSVCMRLVPDSGHIFQILMMPLYLISGVIVPVSFIPMPYRDWLLWNPLVHGLEMVRLGFFKNYHTLDVSFGYLYGWVLISIALGLTLYRALETRLVTQ</sequence>
<dbReference type="PANTHER" id="PTHR30413">
    <property type="entry name" value="INNER MEMBRANE TRANSPORT PERMEASE"/>
    <property type="match status" value="1"/>
</dbReference>
<feature type="transmembrane region" description="Helical" evidence="11">
    <location>
        <begin position="142"/>
        <end position="167"/>
    </location>
</feature>
<dbReference type="Proteomes" id="UP000186323">
    <property type="component" value="Chromosome I"/>
</dbReference>
<evidence type="ECO:0000256" key="10">
    <source>
        <dbReference type="ARBA" id="ARBA00023136"/>
    </source>
</evidence>
<evidence type="ECO:0000256" key="5">
    <source>
        <dbReference type="ARBA" id="ARBA00022597"/>
    </source>
</evidence>
<feature type="transmembrane region" description="Helical" evidence="11">
    <location>
        <begin position="231"/>
        <end position="250"/>
    </location>
</feature>
<feature type="transmembrane region" description="Helical" evidence="11">
    <location>
        <begin position="173"/>
        <end position="194"/>
    </location>
</feature>
<organism evidence="13 14">
    <name type="scientific">Desulfovibrio piger</name>
    <dbReference type="NCBI Taxonomy" id="901"/>
    <lineage>
        <taxon>Bacteria</taxon>
        <taxon>Pseudomonadati</taxon>
        <taxon>Thermodesulfobacteriota</taxon>
        <taxon>Desulfovibrionia</taxon>
        <taxon>Desulfovibrionales</taxon>
        <taxon>Desulfovibrionaceae</taxon>
        <taxon>Desulfovibrio</taxon>
    </lineage>
</organism>
<keyword evidence="8 11" id="KW-1133">Transmembrane helix</keyword>
<keyword evidence="5" id="KW-0762">Sugar transport</keyword>
<evidence type="ECO:0000256" key="6">
    <source>
        <dbReference type="ARBA" id="ARBA00022692"/>
    </source>
</evidence>
<dbReference type="PROSITE" id="PS51012">
    <property type="entry name" value="ABC_TM2"/>
    <property type="match status" value="1"/>
</dbReference>
<dbReference type="Pfam" id="PF01061">
    <property type="entry name" value="ABC2_membrane"/>
    <property type="match status" value="1"/>
</dbReference>
<feature type="transmembrane region" description="Helical" evidence="11">
    <location>
        <begin position="30"/>
        <end position="51"/>
    </location>
</feature>
<accession>A0A1K1LDI6</accession>
<evidence type="ECO:0000256" key="11">
    <source>
        <dbReference type="RuleBase" id="RU361157"/>
    </source>
</evidence>
<keyword evidence="7" id="KW-0972">Capsule biogenesis/degradation</keyword>
<dbReference type="EMBL" id="LT630450">
    <property type="protein sequence ID" value="SFV72785.1"/>
    <property type="molecule type" value="Genomic_DNA"/>
</dbReference>
<feature type="transmembrane region" description="Helical" evidence="11">
    <location>
        <begin position="113"/>
        <end position="135"/>
    </location>
</feature>
<keyword evidence="4 11" id="KW-1003">Cell membrane</keyword>
<feature type="transmembrane region" description="Helical" evidence="11">
    <location>
        <begin position="58"/>
        <end position="76"/>
    </location>
</feature>
<name>A0A1K1LDI6_9BACT</name>
<dbReference type="PRINTS" id="PR00164">
    <property type="entry name" value="ABC2TRNSPORT"/>
</dbReference>
<keyword evidence="6 11" id="KW-0812">Transmembrane</keyword>
<keyword evidence="14" id="KW-1185">Reference proteome</keyword>
<keyword evidence="10 11" id="KW-0472">Membrane</keyword>
<dbReference type="GO" id="GO:0015774">
    <property type="term" value="P:polysaccharide transport"/>
    <property type="evidence" value="ECO:0007669"/>
    <property type="project" value="UniProtKB-KW"/>
</dbReference>
<evidence type="ECO:0000256" key="2">
    <source>
        <dbReference type="ARBA" id="ARBA00007783"/>
    </source>
</evidence>
<reference evidence="14" key="1">
    <citation type="submission" date="2016-10" db="EMBL/GenBank/DDBJ databases">
        <authorList>
            <person name="Wegmann U."/>
        </authorList>
    </citation>
    <scope>NUCLEOTIDE SEQUENCE [LARGE SCALE GENOMIC DNA]</scope>
</reference>
<evidence type="ECO:0000313" key="14">
    <source>
        <dbReference type="Proteomes" id="UP000186323"/>
    </source>
</evidence>
<evidence type="ECO:0000256" key="8">
    <source>
        <dbReference type="ARBA" id="ARBA00022989"/>
    </source>
</evidence>
<evidence type="ECO:0000256" key="1">
    <source>
        <dbReference type="ARBA" id="ARBA00004651"/>
    </source>
</evidence>
<dbReference type="GO" id="GO:0140359">
    <property type="term" value="F:ABC-type transporter activity"/>
    <property type="evidence" value="ECO:0007669"/>
    <property type="project" value="InterPro"/>
</dbReference>
<comment type="subcellular location">
    <subcellularLocation>
        <location evidence="1 11">Cell membrane</location>
        <topology evidence="1 11">Multi-pass membrane protein</topology>
    </subcellularLocation>
</comment>
<dbReference type="PANTHER" id="PTHR30413:SF10">
    <property type="entry name" value="CAPSULE POLYSACCHARIDE EXPORT INNER-MEMBRANE PROTEIN CTRC"/>
    <property type="match status" value="1"/>
</dbReference>
<evidence type="ECO:0000256" key="4">
    <source>
        <dbReference type="ARBA" id="ARBA00022475"/>
    </source>
</evidence>
<proteinExistence type="inferred from homology"/>
<dbReference type="OrthoDB" id="9786910at2"/>
<dbReference type="RefSeq" id="WP_072333667.1">
    <property type="nucleotide sequence ID" value="NZ_LT630450.1"/>
</dbReference>
<evidence type="ECO:0000256" key="7">
    <source>
        <dbReference type="ARBA" id="ARBA00022903"/>
    </source>
</evidence>
<keyword evidence="3 11" id="KW-0813">Transport</keyword>
<evidence type="ECO:0000256" key="9">
    <source>
        <dbReference type="ARBA" id="ARBA00023047"/>
    </source>
</evidence>
<feature type="domain" description="ABC transmembrane type-2" evidence="12">
    <location>
        <begin position="29"/>
        <end position="250"/>
    </location>
</feature>
<dbReference type="GO" id="GO:0015920">
    <property type="term" value="P:lipopolysaccharide transport"/>
    <property type="evidence" value="ECO:0007669"/>
    <property type="project" value="TreeGrafter"/>
</dbReference>
<dbReference type="InterPro" id="IPR047817">
    <property type="entry name" value="ABC2_TM_bact-type"/>
</dbReference>
<evidence type="ECO:0000313" key="13">
    <source>
        <dbReference type="EMBL" id="SFV72785.1"/>
    </source>
</evidence>
<dbReference type="InterPro" id="IPR013525">
    <property type="entry name" value="ABC2_TM"/>
</dbReference>
<protein>
    <recommendedName>
        <fullName evidence="11">Transport permease protein</fullName>
    </recommendedName>
</protein>
<gene>
    <name evidence="13" type="ORF">DESPIGER_0922</name>
</gene>
<comment type="similarity">
    <text evidence="2 11">Belongs to the ABC-2 integral membrane protein family.</text>
</comment>
<dbReference type="GO" id="GO:0043190">
    <property type="term" value="C:ATP-binding cassette (ABC) transporter complex"/>
    <property type="evidence" value="ECO:0007669"/>
    <property type="project" value="InterPro"/>
</dbReference>
<evidence type="ECO:0000256" key="3">
    <source>
        <dbReference type="ARBA" id="ARBA00022448"/>
    </source>
</evidence>
<dbReference type="KEGG" id="dpg:DESPIGER_0922"/>
<evidence type="ECO:0000259" key="12">
    <source>
        <dbReference type="PROSITE" id="PS51012"/>
    </source>
</evidence>